<feature type="region of interest" description="Disordered" evidence="1">
    <location>
        <begin position="1"/>
        <end position="55"/>
    </location>
</feature>
<name>A0A8J5W8U9_ZIZPA</name>
<keyword evidence="4" id="KW-1185">Reference proteome</keyword>
<comment type="caution">
    <text evidence="2">The sequence shown here is derived from an EMBL/GenBank/DDBJ whole genome shotgun (WGS) entry which is preliminary data.</text>
</comment>
<reference evidence="2" key="2">
    <citation type="submission" date="2021-02" db="EMBL/GenBank/DDBJ databases">
        <authorList>
            <person name="Kimball J.A."/>
            <person name="Haas M.W."/>
            <person name="Macchietto M."/>
            <person name="Kono T."/>
            <person name="Duquette J."/>
            <person name="Shao M."/>
        </authorList>
    </citation>
    <scope>NUCLEOTIDE SEQUENCE</scope>
    <source>
        <tissue evidence="2">Fresh leaf tissue</tissue>
    </source>
</reference>
<dbReference type="EMBL" id="JAAALK010000082">
    <property type="protein sequence ID" value="KAG8085500.1"/>
    <property type="molecule type" value="Genomic_DNA"/>
</dbReference>
<evidence type="ECO:0000313" key="4">
    <source>
        <dbReference type="Proteomes" id="UP000729402"/>
    </source>
</evidence>
<evidence type="ECO:0000256" key="1">
    <source>
        <dbReference type="SAM" id="MobiDB-lite"/>
    </source>
</evidence>
<sequence>MAGNHRPARGDGTAVPPFDPLQPRGARTYGARPGKRPALPRRRAGKRDKRRRLRLDRARSLVCHFPTGMDGGRAGGRPEQLEFSLLEETERKRSGRVGVWNFE</sequence>
<evidence type="ECO:0000313" key="2">
    <source>
        <dbReference type="EMBL" id="KAG8085500.1"/>
    </source>
</evidence>
<reference evidence="2" key="1">
    <citation type="journal article" date="2021" name="bioRxiv">
        <title>Whole Genome Assembly and Annotation of Northern Wild Rice, Zizania palustris L., Supports a Whole Genome Duplication in the Zizania Genus.</title>
        <authorList>
            <person name="Haas M."/>
            <person name="Kono T."/>
            <person name="Macchietto M."/>
            <person name="Millas R."/>
            <person name="McGilp L."/>
            <person name="Shao M."/>
            <person name="Duquette J."/>
            <person name="Hirsch C.N."/>
            <person name="Kimball J."/>
        </authorList>
    </citation>
    <scope>NUCLEOTIDE SEQUENCE</scope>
    <source>
        <tissue evidence="2">Fresh leaf tissue</tissue>
    </source>
</reference>
<organism evidence="2 4">
    <name type="scientific">Zizania palustris</name>
    <name type="common">Northern wild rice</name>
    <dbReference type="NCBI Taxonomy" id="103762"/>
    <lineage>
        <taxon>Eukaryota</taxon>
        <taxon>Viridiplantae</taxon>
        <taxon>Streptophyta</taxon>
        <taxon>Embryophyta</taxon>
        <taxon>Tracheophyta</taxon>
        <taxon>Spermatophyta</taxon>
        <taxon>Magnoliopsida</taxon>
        <taxon>Liliopsida</taxon>
        <taxon>Poales</taxon>
        <taxon>Poaceae</taxon>
        <taxon>BOP clade</taxon>
        <taxon>Oryzoideae</taxon>
        <taxon>Oryzeae</taxon>
        <taxon>Zizaniinae</taxon>
        <taxon>Zizania</taxon>
    </lineage>
</organism>
<protein>
    <submittedName>
        <fullName evidence="2">Uncharacterized protein</fullName>
    </submittedName>
</protein>
<feature type="compositionally biased region" description="Basic residues" evidence="1">
    <location>
        <begin position="33"/>
        <end position="54"/>
    </location>
</feature>
<dbReference type="EMBL" id="JAAALK010000082">
    <property type="protein sequence ID" value="KAG8085517.1"/>
    <property type="molecule type" value="Genomic_DNA"/>
</dbReference>
<evidence type="ECO:0000313" key="3">
    <source>
        <dbReference type="EMBL" id="KAG8085517.1"/>
    </source>
</evidence>
<accession>A0A8J5W8U9</accession>
<proteinExistence type="predicted"/>
<gene>
    <name evidence="2" type="ORF">GUJ93_ZPchr0010g10677</name>
    <name evidence="3" type="ORF">GUJ93_ZPchr0010g7608</name>
</gene>
<dbReference type="Proteomes" id="UP000729402">
    <property type="component" value="Unassembled WGS sequence"/>
</dbReference>
<dbReference type="AlphaFoldDB" id="A0A8J5W8U9"/>